<reference evidence="9 10" key="1">
    <citation type="journal article" date="2015" name="Nature">
        <title>rRNA introns, odd ribosomes, and small enigmatic genomes across a large radiation of phyla.</title>
        <authorList>
            <person name="Brown C.T."/>
            <person name="Hug L.A."/>
            <person name="Thomas B.C."/>
            <person name="Sharon I."/>
            <person name="Castelle C.J."/>
            <person name="Singh A."/>
            <person name="Wilkins M.J."/>
            <person name="Williams K.H."/>
            <person name="Banfield J.F."/>
        </authorList>
    </citation>
    <scope>NUCLEOTIDE SEQUENCE [LARGE SCALE GENOMIC DNA]</scope>
</reference>
<dbReference type="Pfam" id="PF00528">
    <property type="entry name" value="BPD_transp_1"/>
    <property type="match status" value="1"/>
</dbReference>
<name>A0A0G2AB17_9BACT</name>
<dbReference type="PROSITE" id="PS50928">
    <property type="entry name" value="ABC_TM1"/>
    <property type="match status" value="1"/>
</dbReference>
<feature type="domain" description="ABC transmembrane type-1" evidence="8">
    <location>
        <begin position="91"/>
        <end position="312"/>
    </location>
</feature>
<organism evidence="9 10">
    <name type="scientific">Candidatus Uhrbacteria bacterium GW2011_GWD2_52_7</name>
    <dbReference type="NCBI Taxonomy" id="1618989"/>
    <lineage>
        <taxon>Bacteria</taxon>
        <taxon>Candidatus Uhriibacteriota</taxon>
    </lineage>
</organism>
<feature type="transmembrane region" description="Helical" evidence="7">
    <location>
        <begin position="293"/>
        <end position="315"/>
    </location>
</feature>
<protein>
    <submittedName>
        <fullName evidence="9">ABC transporter, permease protein</fullName>
    </submittedName>
</protein>
<feature type="transmembrane region" description="Helical" evidence="7">
    <location>
        <begin position="102"/>
        <end position="121"/>
    </location>
</feature>
<dbReference type="PATRIC" id="fig|1618989.3.peg.589"/>
<sequence length="325" mass="36672">MIRLIGQKNSNINTIKQYGNRQLNKFRKQLSLQLMVLPGILFLIIFCYVPMFGNVIAFKDYSITDGILNSPWAGFKYFSQVFSDDDFYLTMRNTIGMSSVKFVFTFIIPVIFAIMLNEIPFLKFKKFVQTGSYLPHFLSYVVVATIWMVFLDPKGLVNTILLNTGIIKSPVEFLAESRLFWWIGTFIDCWKETGWNAIIYIAAIAGISPELYEAAITDGASRIKRIMHITLPSISNTVIVLLILNIGNLLNGGPVGSNFDQSYLLGNVFNRDTSYVVQNYIVNIGLNQMRYSFSTAVSCILSVISLILVIAANYGSKKVANRSIF</sequence>
<evidence type="ECO:0000256" key="5">
    <source>
        <dbReference type="ARBA" id="ARBA00022989"/>
    </source>
</evidence>
<evidence type="ECO:0000256" key="3">
    <source>
        <dbReference type="ARBA" id="ARBA00022475"/>
    </source>
</evidence>
<keyword evidence="2 7" id="KW-0813">Transport</keyword>
<dbReference type="InterPro" id="IPR000515">
    <property type="entry name" value="MetI-like"/>
</dbReference>
<accession>A0A0G2AB17</accession>
<dbReference type="GO" id="GO:0005886">
    <property type="term" value="C:plasma membrane"/>
    <property type="evidence" value="ECO:0007669"/>
    <property type="project" value="UniProtKB-SubCell"/>
</dbReference>
<keyword evidence="4 7" id="KW-0812">Transmembrane</keyword>
<dbReference type="CDD" id="cd06261">
    <property type="entry name" value="TM_PBP2"/>
    <property type="match status" value="1"/>
</dbReference>
<evidence type="ECO:0000259" key="8">
    <source>
        <dbReference type="PROSITE" id="PS50928"/>
    </source>
</evidence>
<dbReference type="GO" id="GO:0055085">
    <property type="term" value="P:transmembrane transport"/>
    <property type="evidence" value="ECO:0007669"/>
    <property type="project" value="InterPro"/>
</dbReference>
<evidence type="ECO:0000256" key="6">
    <source>
        <dbReference type="ARBA" id="ARBA00023136"/>
    </source>
</evidence>
<dbReference type="EMBL" id="LCRD01000039">
    <property type="protein sequence ID" value="KKW29579.1"/>
    <property type="molecule type" value="Genomic_DNA"/>
</dbReference>
<evidence type="ECO:0000313" key="9">
    <source>
        <dbReference type="EMBL" id="KKW29579.1"/>
    </source>
</evidence>
<dbReference type="InterPro" id="IPR035906">
    <property type="entry name" value="MetI-like_sf"/>
</dbReference>
<keyword evidence="3" id="KW-1003">Cell membrane</keyword>
<feature type="transmembrane region" description="Helical" evidence="7">
    <location>
        <begin position="30"/>
        <end position="51"/>
    </location>
</feature>
<feature type="transmembrane region" description="Helical" evidence="7">
    <location>
        <begin position="133"/>
        <end position="151"/>
    </location>
</feature>
<dbReference type="InterPro" id="IPR050809">
    <property type="entry name" value="UgpAE/MalFG_permease"/>
</dbReference>
<comment type="subcellular location">
    <subcellularLocation>
        <location evidence="1 7">Cell membrane</location>
        <topology evidence="1 7">Multi-pass membrane protein</topology>
    </subcellularLocation>
</comment>
<feature type="transmembrane region" description="Helical" evidence="7">
    <location>
        <begin position="197"/>
        <end position="217"/>
    </location>
</feature>
<dbReference type="SUPFAM" id="SSF161098">
    <property type="entry name" value="MetI-like"/>
    <property type="match status" value="1"/>
</dbReference>
<evidence type="ECO:0000256" key="1">
    <source>
        <dbReference type="ARBA" id="ARBA00004651"/>
    </source>
</evidence>
<comment type="caution">
    <text evidence="9">The sequence shown here is derived from an EMBL/GenBank/DDBJ whole genome shotgun (WGS) entry which is preliminary data.</text>
</comment>
<evidence type="ECO:0000256" key="4">
    <source>
        <dbReference type="ARBA" id="ARBA00022692"/>
    </source>
</evidence>
<proteinExistence type="inferred from homology"/>
<dbReference type="PANTHER" id="PTHR43227">
    <property type="entry name" value="BLL4140 PROTEIN"/>
    <property type="match status" value="1"/>
</dbReference>
<comment type="similarity">
    <text evidence="7">Belongs to the binding-protein-dependent transport system permease family.</text>
</comment>
<dbReference type="AlphaFoldDB" id="A0A0G2AB17"/>
<dbReference type="Gene3D" id="1.10.3720.10">
    <property type="entry name" value="MetI-like"/>
    <property type="match status" value="1"/>
</dbReference>
<keyword evidence="5 7" id="KW-1133">Transmembrane helix</keyword>
<dbReference type="Proteomes" id="UP000034846">
    <property type="component" value="Unassembled WGS sequence"/>
</dbReference>
<dbReference type="PANTHER" id="PTHR43227:SF11">
    <property type="entry name" value="BLL4140 PROTEIN"/>
    <property type="match status" value="1"/>
</dbReference>
<evidence type="ECO:0000256" key="7">
    <source>
        <dbReference type="RuleBase" id="RU363032"/>
    </source>
</evidence>
<evidence type="ECO:0000313" key="10">
    <source>
        <dbReference type="Proteomes" id="UP000034846"/>
    </source>
</evidence>
<feature type="transmembrane region" description="Helical" evidence="7">
    <location>
        <begin position="229"/>
        <end position="250"/>
    </location>
</feature>
<evidence type="ECO:0000256" key="2">
    <source>
        <dbReference type="ARBA" id="ARBA00022448"/>
    </source>
</evidence>
<keyword evidence="6 7" id="KW-0472">Membrane</keyword>
<gene>
    <name evidence="9" type="ORF">UY72_C0039G0002</name>
</gene>